<feature type="signal peptide" evidence="1">
    <location>
        <begin position="1"/>
        <end position="22"/>
    </location>
</feature>
<dbReference type="EMBL" id="CP013002">
    <property type="protein sequence ID" value="ALL14166.1"/>
    <property type="molecule type" value="Genomic_DNA"/>
</dbReference>
<dbReference type="KEGG" id="chq:AQ619_12915"/>
<dbReference type="NCBIfam" id="NF037934">
    <property type="entry name" value="holdfast_HfaA"/>
    <property type="match status" value="1"/>
</dbReference>
<dbReference type="InterPro" id="IPR049851">
    <property type="entry name" value="Holdfast_HfaA"/>
</dbReference>
<evidence type="ECO:0008006" key="4">
    <source>
        <dbReference type="Google" id="ProtNLM"/>
    </source>
</evidence>
<dbReference type="AlphaFoldDB" id="A0A0P0P134"/>
<dbReference type="STRING" id="69395.AQ619_12915"/>
<evidence type="ECO:0000313" key="3">
    <source>
        <dbReference type="Proteomes" id="UP000056905"/>
    </source>
</evidence>
<dbReference type="Proteomes" id="UP000056905">
    <property type="component" value="Chromosome"/>
</dbReference>
<protein>
    <recommendedName>
        <fullName evidence="4">Endonuclease</fullName>
    </recommendedName>
</protein>
<accession>A0A0P0P134</accession>
<gene>
    <name evidence="2" type="ORF">AQ619_12915</name>
</gene>
<keyword evidence="3" id="KW-1185">Reference proteome</keyword>
<organism evidence="2 3">
    <name type="scientific">Caulobacter henricii</name>
    <dbReference type="NCBI Taxonomy" id="69395"/>
    <lineage>
        <taxon>Bacteria</taxon>
        <taxon>Pseudomonadati</taxon>
        <taxon>Pseudomonadota</taxon>
        <taxon>Alphaproteobacteria</taxon>
        <taxon>Caulobacterales</taxon>
        <taxon>Caulobacteraceae</taxon>
        <taxon>Caulobacter</taxon>
    </lineage>
</organism>
<keyword evidence="1" id="KW-0732">Signal</keyword>
<dbReference type="OrthoDB" id="7632091at2"/>
<feature type="chain" id="PRO_5006052637" description="Endonuclease" evidence="1">
    <location>
        <begin position="23"/>
        <end position="145"/>
    </location>
</feature>
<reference evidence="2 3" key="1">
    <citation type="submission" date="2015-10" db="EMBL/GenBank/DDBJ databases">
        <title>Conservation of the essential genome among Caulobacter and Brevundimonas species.</title>
        <authorList>
            <person name="Scott D."/>
            <person name="Ely B."/>
        </authorList>
    </citation>
    <scope>NUCLEOTIDE SEQUENCE [LARGE SCALE GENOMIC DNA]</scope>
    <source>
        <strain evidence="2 3">CB4</strain>
    </source>
</reference>
<evidence type="ECO:0000313" key="2">
    <source>
        <dbReference type="EMBL" id="ALL14166.1"/>
    </source>
</evidence>
<proteinExistence type="predicted"/>
<evidence type="ECO:0000256" key="1">
    <source>
        <dbReference type="SAM" id="SignalP"/>
    </source>
</evidence>
<sequence>MFKMLKPSLAITLLVAPCHAGAQTLGSVGLGSLEAGYGNGRAMEAERFNPSTRDSQGNRIIKDGIIQSGTGGSLTTTNTGSAFYGAAFFESGAGNSATAIGNLVNVTVEGSNNTIVLNSVQTNSGSVKATAVLNGSTSTATGSGH</sequence>
<dbReference type="RefSeq" id="WP_062148268.1">
    <property type="nucleotide sequence ID" value="NZ_CP013002.1"/>
</dbReference>
<name>A0A0P0P134_9CAUL</name>